<feature type="region of interest" description="Disordered" evidence="1">
    <location>
        <begin position="1"/>
        <end position="25"/>
    </location>
</feature>
<name>V8QX81_9BURK</name>
<sequence length="85" mass="9034">MVINDDTIQDKSAKAAENTQAAAESLLDDPRREIKRIASQAAGDASYAVNSIFGSIEDSTRRSPGCALLVAGLVGICIGRHIYKK</sequence>
<evidence type="ECO:0008006" key="4">
    <source>
        <dbReference type="Google" id="ProtNLM"/>
    </source>
</evidence>
<evidence type="ECO:0000256" key="1">
    <source>
        <dbReference type="SAM" id="MobiDB-lite"/>
    </source>
</evidence>
<protein>
    <recommendedName>
        <fullName evidence="4">DUF883 domain-containing protein</fullName>
    </recommendedName>
</protein>
<dbReference type="STRING" id="1424334.W822_05625"/>
<keyword evidence="3" id="KW-1185">Reference proteome</keyword>
<organism evidence="2 3">
    <name type="scientific">Advenella kashmirensis W13003</name>
    <dbReference type="NCBI Taxonomy" id="1424334"/>
    <lineage>
        <taxon>Bacteria</taxon>
        <taxon>Pseudomonadati</taxon>
        <taxon>Pseudomonadota</taxon>
        <taxon>Betaproteobacteria</taxon>
        <taxon>Burkholderiales</taxon>
        <taxon>Alcaligenaceae</taxon>
    </lineage>
</organism>
<accession>V8QX81</accession>
<dbReference type="EMBL" id="AYXT01000002">
    <property type="protein sequence ID" value="ETF03614.1"/>
    <property type="molecule type" value="Genomic_DNA"/>
</dbReference>
<proteinExistence type="predicted"/>
<gene>
    <name evidence="2" type="ORF">W822_05625</name>
</gene>
<dbReference type="HOGENOM" id="CLU_135567_2_1_4"/>
<dbReference type="RefSeq" id="WP_024007505.1">
    <property type="nucleotide sequence ID" value="NZ_KI650985.1"/>
</dbReference>
<reference evidence="2 3" key="1">
    <citation type="journal article" date="2014" name="Genome Announc.">
        <title>Draft Genome Sequence of Advenella kashmirensis Strain W13003, a Polycyclic Aromatic Hydrocarbon-Degrading Bacterium.</title>
        <authorList>
            <person name="Wang X."/>
            <person name="Jin D."/>
            <person name="Zhou L."/>
            <person name="Wu L."/>
            <person name="An W."/>
            <person name="Zhao L."/>
        </authorList>
    </citation>
    <scope>NUCLEOTIDE SEQUENCE [LARGE SCALE GENOMIC DNA]</scope>
    <source>
        <strain evidence="2 3">W13003</strain>
    </source>
</reference>
<dbReference type="OrthoDB" id="8687498at2"/>
<comment type="caution">
    <text evidence="2">The sequence shown here is derived from an EMBL/GenBank/DDBJ whole genome shotgun (WGS) entry which is preliminary data.</text>
</comment>
<evidence type="ECO:0000313" key="3">
    <source>
        <dbReference type="Proteomes" id="UP000018733"/>
    </source>
</evidence>
<evidence type="ECO:0000313" key="2">
    <source>
        <dbReference type="EMBL" id="ETF03614.1"/>
    </source>
</evidence>
<dbReference type="AlphaFoldDB" id="V8QX81"/>
<dbReference type="Proteomes" id="UP000018733">
    <property type="component" value="Unassembled WGS sequence"/>
</dbReference>